<evidence type="ECO:0000256" key="1">
    <source>
        <dbReference type="SAM" id="MobiDB-lite"/>
    </source>
</evidence>
<accession>A0A0B7HMU6</accession>
<dbReference type="RefSeq" id="WP_041997212.1">
    <property type="nucleotide sequence ID" value="NZ_CDOG01000038.1"/>
</dbReference>
<dbReference type="EMBL" id="CDOG01000038">
    <property type="protein sequence ID" value="CEN40600.1"/>
    <property type="molecule type" value="Genomic_DNA"/>
</dbReference>
<organism evidence="2 3">
    <name type="scientific">Capnocytophaga cynodegmi</name>
    <dbReference type="NCBI Taxonomy" id="28189"/>
    <lineage>
        <taxon>Bacteria</taxon>
        <taxon>Pseudomonadati</taxon>
        <taxon>Bacteroidota</taxon>
        <taxon>Flavobacteriia</taxon>
        <taxon>Flavobacteriales</taxon>
        <taxon>Flavobacteriaceae</taxon>
        <taxon>Capnocytophaga</taxon>
    </lineage>
</organism>
<dbReference type="Proteomes" id="UP000038083">
    <property type="component" value="Unassembled WGS sequence"/>
</dbReference>
<sequence>MKDYKYTPEKLYEATDNGLAIIHRYLPDSVGCERTKKHFKTHNEKTPSTTLFKGTDCWMVKNFGTGEAFSPIQIFQRETGISDYYEALKSLYSEFNVSENNTFYQPNKEFTNKGDKPDDYFFIKVKKKVERPQCFSEFVTAEICERYNVYEVEYYEKVTSEKKVLMRVNATENYPIFCYSDNLEKWAKTYCPAEKKREITNDDGTKKTKNYKHGYLGKKPEKYYHGLTAIKQKVKELAQKQEDVMWSIEDETQGIKETPEDATLIPYIVICSGGSDGLTVASLSDDFMPIWGNSENDIIDYETYEFLKKSCKNLVYLPDVDSSGINFAYDYSKVFWKLPIVFLPKYYLGEKGKDFRDFVSYFTKKEVEKSVIASEFKKLLSVPVSFEFVMVEDKRYRVNHRNLHYFLNAHNYFVHNDSLFSHLDNEDKGKLIHFEGFKVTVPEAQEVRNFCIDYCIRKGTNSKVLEILQTCNALRGADLKKLPSKEFNFTRHGKDFQLFFFQNMCVKVTADNVLNIKNKDVENFVFEGNIKKHDIRILQEPFFEHYQDEQGRNRVKILKDDFSFMNFLINGSRVFWKKEADSNKDFRKITLNSSFLSEDEQIVQEQHFLGKCFAIGYLLHKYNVSDFAKFVYVVDDEEKEGFLEANGGSGKSLMMKGIEYMVKFFDMESKKDDLLKGNHTFAGLTEEHDLVYFDDMTSQNDFTKLYPLITRGFFINPKGRDGYFLPFEKSPKLAGTFNYALKNTDQSTLRRILFVSFSSYYHAENQDYKEWQPSDDFHVRFFEEWNIATWNLFYNFMFRCLQLYLNNRKNPLLSPTGNVTKNNLKAVIGDSFLEWIQDYLQDEKFNIYITKDEMFDAFKSDMPRSTLLKPSFKKKVINYCKLKGYEFNPEYIEGYIEKEKRILKFIYGKTQECFYFAKKQENNQKTNSQVSSNQVTNNQNPSNQKDIDVDGIDF</sequence>
<dbReference type="AlphaFoldDB" id="A0A0B7HMU6"/>
<evidence type="ECO:0000313" key="3">
    <source>
        <dbReference type="Proteomes" id="UP000038083"/>
    </source>
</evidence>
<feature type="region of interest" description="Disordered" evidence="1">
    <location>
        <begin position="926"/>
        <end position="954"/>
    </location>
</feature>
<proteinExistence type="predicted"/>
<evidence type="ECO:0000313" key="2">
    <source>
        <dbReference type="EMBL" id="CEN40600.1"/>
    </source>
</evidence>
<gene>
    <name evidence="2" type="ORF">CCYN74_430038</name>
</gene>
<feature type="compositionally biased region" description="Low complexity" evidence="1">
    <location>
        <begin position="926"/>
        <end position="944"/>
    </location>
</feature>
<protein>
    <submittedName>
        <fullName evidence="2">Uncharacterized protein</fullName>
    </submittedName>
</protein>
<name>A0A0B7HMU6_9FLAO</name>
<reference evidence="2 3" key="1">
    <citation type="submission" date="2015-01" db="EMBL/GenBank/DDBJ databases">
        <authorList>
            <person name="Xiang T."/>
            <person name="Song Y."/>
            <person name="Huang L."/>
            <person name="Wang B."/>
            <person name="Wu P."/>
        </authorList>
    </citation>
    <scope>NUCLEOTIDE SEQUENCE [LARGE SCALE GENOMIC DNA]</scope>
    <source>
        <strain evidence="2 3">Ccy74</strain>
    </source>
</reference>
<dbReference type="OrthoDB" id="840343at2"/>